<feature type="transmembrane region" description="Helical" evidence="11">
    <location>
        <begin position="213"/>
        <end position="230"/>
    </location>
</feature>
<accession>A0AAJ7XDU4</accession>
<comment type="caution">
    <text evidence="8">Lacks conserved residue(s) required for the propagation of feature annotation.</text>
</comment>
<dbReference type="GO" id="GO:0005886">
    <property type="term" value="C:plasma membrane"/>
    <property type="evidence" value="ECO:0007669"/>
    <property type="project" value="TreeGrafter"/>
</dbReference>
<dbReference type="InterPro" id="IPR001799">
    <property type="entry name" value="Ephrin_RBD"/>
</dbReference>
<evidence type="ECO:0000256" key="3">
    <source>
        <dbReference type="ARBA" id="ARBA00022729"/>
    </source>
</evidence>
<feature type="region of interest" description="Disordered" evidence="10">
    <location>
        <begin position="165"/>
        <end position="199"/>
    </location>
</feature>
<proteinExistence type="inferred from homology"/>
<keyword evidence="2" id="KW-0336">GPI-anchor</keyword>
<sequence>MWLILVWMWAAVIGSGTAGGARHSVYWNSSNPRFQRDDYSLDVQINDYLDVYCPHYSDARTTPEERTERYSLYLVSYDGYRSCDHASGFMRWNCNKPYGQAGAQRFSEKFLRFTPFSLGFEFFPGQEYYYISTPRHSSGKKCLRLKVTVCCSANCCSSSCCTPSTTTKMTAGQGSSVSVNSKSDSSEEQADDSGIGASQAAHHAGGYGHMHRPSVGFVIAIAAYALLILLPA</sequence>
<feature type="chain" id="PRO_5042525237" evidence="12">
    <location>
        <begin position="19"/>
        <end position="232"/>
    </location>
</feature>
<dbReference type="GO" id="GO:0048013">
    <property type="term" value="P:ephrin receptor signaling pathway"/>
    <property type="evidence" value="ECO:0007669"/>
    <property type="project" value="InterPro"/>
</dbReference>
<dbReference type="PANTHER" id="PTHR11304:SF29">
    <property type="entry name" value="EPHRIN"/>
    <property type="match status" value="1"/>
</dbReference>
<evidence type="ECO:0000313" key="14">
    <source>
        <dbReference type="Proteomes" id="UP001318040"/>
    </source>
</evidence>
<evidence type="ECO:0000259" key="13">
    <source>
        <dbReference type="PROSITE" id="PS51551"/>
    </source>
</evidence>
<dbReference type="PROSITE" id="PS51551">
    <property type="entry name" value="EPHRIN_RBD_2"/>
    <property type="match status" value="1"/>
</dbReference>
<dbReference type="PANTHER" id="PTHR11304">
    <property type="entry name" value="EPHRIN"/>
    <property type="match status" value="1"/>
</dbReference>
<evidence type="ECO:0000256" key="10">
    <source>
        <dbReference type="SAM" id="MobiDB-lite"/>
    </source>
</evidence>
<keyword evidence="6" id="KW-0325">Glycoprotein</keyword>
<feature type="domain" description="Ephrin RBD" evidence="13">
    <location>
        <begin position="20"/>
        <end position="153"/>
    </location>
</feature>
<evidence type="ECO:0000256" key="6">
    <source>
        <dbReference type="ARBA" id="ARBA00023180"/>
    </source>
</evidence>
<dbReference type="Pfam" id="PF00812">
    <property type="entry name" value="Ephrin"/>
    <property type="match status" value="1"/>
</dbReference>
<evidence type="ECO:0000256" key="9">
    <source>
        <dbReference type="RuleBase" id="RU004375"/>
    </source>
</evidence>
<comment type="similarity">
    <text evidence="8 9">Belongs to the ephrin family.</text>
</comment>
<keyword evidence="4 9" id="KW-0472">Membrane</keyword>
<evidence type="ECO:0000256" key="11">
    <source>
        <dbReference type="SAM" id="Phobius"/>
    </source>
</evidence>
<keyword evidence="11" id="KW-1133">Transmembrane helix</keyword>
<evidence type="ECO:0000256" key="1">
    <source>
        <dbReference type="ARBA" id="ARBA00004589"/>
    </source>
</evidence>
<keyword evidence="11" id="KW-0812">Transmembrane</keyword>
<dbReference type="RefSeq" id="XP_032829598.1">
    <property type="nucleotide sequence ID" value="XM_032973707.1"/>
</dbReference>
<dbReference type="InterPro" id="IPR031328">
    <property type="entry name" value="Ephrin"/>
</dbReference>
<dbReference type="CDD" id="cd10425">
    <property type="entry name" value="Ephrin-A_Ectodomain"/>
    <property type="match status" value="1"/>
</dbReference>
<comment type="subcellular location">
    <subcellularLocation>
        <location evidence="1">Membrane</location>
        <topology evidence="1">Lipid-anchor</topology>
        <topology evidence="1">GPI-anchor</topology>
    </subcellularLocation>
</comment>
<dbReference type="GeneID" id="116953476"/>
<gene>
    <name evidence="15" type="primary">LOC116953476</name>
</gene>
<keyword evidence="7" id="KW-0449">Lipoprotein</keyword>
<evidence type="ECO:0000256" key="12">
    <source>
        <dbReference type="SAM" id="SignalP"/>
    </source>
</evidence>
<dbReference type="GO" id="GO:0098552">
    <property type="term" value="C:side of membrane"/>
    <property type="evidence" value="ECO:0007669"/>
    <property type="project" value="UniProtKB-KW"/>
</dbReference>
<organism evidence="14 15">
    <name type="scientific">Petromyzon marinus</name>
    <name type="common">Sea lamprey</name>
    <dbReference type="NCBI Taxonomy" id="7757"/>
    <lineage>
        <taxon>Eukaryota</taxon>
        <taxon>Metazoa</taxon>
        <taxon>Chordata</taxon>
        <taxon>Craniata</taxon>
        <taxon>Vertebrata</taxon>
        <taxon>Cyclostomata</taxon>
        <taxon>Hyperoartia</taxon>
        <taxon>Petromyzontiformes</taxon>
        <taxon>Petromyzontidae</taxon>
        <taxon>Petromyzon</taxon>
    </lineage>
</organism>
<dbReference type="InterPro" id="IPR008972">
    <property type="entry name" value="Cupredoxin"/>
</dbReference>
<evidence type="ECO:0000256" key="8">
    <source>
        <dbReference type="PROSITE-ProRule" id="PRU00884"/>
    </source>
</evidence>
<evidence type="ECO:0000256" key="4">
    <source>
        <dbReference type="ARBA" id="ARBA00023136"/>
    </source>
</evidence>
<reference evidence="15" key="1">
    <citation type="submission" date="2025-08" db="UniProtKB">
        <authorList>
            <consortium name="RefSeq"/>
        </authorList>
    </citation>
    <scope>IDENTIFICATION</scope>
    <source>
        <tissue evidence="15">Sperm</tissue>
    </source>
</reference>
<keyword evidence="5" id="KW-1015">Disulfide bond</keyword>
<dbReference type="PRINTS" id="PR01347">
    <property type="entry name" value="EPHRIN"/>
</dbReference>
<dbReference type="SUPFAM" id="SSF49503">
    <property type="entry name" value="Cupredoxins"/>
    <property type="match status" value="1"/>
</dbReference>
<keyword evidence="14" id="KW-1185">Reference proteome</keyword>
<dbReference type="InterPro" id="IPR034252">
    <property type="entry name" value="Ephrin-A_Ecto"/>
</dbReference>
<name>A0AAJ7XDU4_PETMA</name>
<evidence type="ECO:0000256" key="5">
    <source>
        <dbReference type="ARBA" id="ARBA00023157"/>
    </source>
</evidence>
<protein>
    <submittedName>
        <fullName evidence="15">Ephrin-A5-like isoform X2</fullName>
    </submittedName>
</protein>
<dbReference type="GO" id="GO:0007411">
    <property type="term" value="P:axon guidance"/>
    <property type="evidence" value="ECO:0007669"/>
    <property type="project" value="TreeGrafter"/>
</dbReference>
<keyword evidence="3 12" id="KW-0732">Signal</keyword>
<evidence type="ECO:0000256" key="7">
    <source>
        <dbReference type="ARBA" id="ARBA00023288"/>
    </source>
</evidence>
<evidence type="ECO:0000313" key="15">
    <source>
        <dbReference type="RefSeq" id="XP_032829598.1"/>
    </source>
</evidence>
<feature type="signal peptide" evidence="12">
    <location>
        <begin position="1"/>
        <end position="18"/>
    </location>
</feature>
<dbReference type="GO" id="GO:0046875">
    <property type="term" value="F:ephrin receptor binding"/>
    <property type="evidence" value="ECO:0007669"/>
    <property type="project" value="InterPro"/>
</dbReference>
<dbReference type="Gene3D" id="2.60.40.420">
    <property type="entry name" value="Cupredoxins - blue copper proteins"/>
    <property type="match status" value="1"/>
</dbReference>
<dbReference type="AlphaFoldDB" id="A0AAJ7XDU4"/>
<dbReference type="Proteomes" id="UP001318040">
    <property type="component" value="Chromosome 52"/>
</dbReference>
<evidence type="ECO:0000256" key="2">
    <source>
        <dbReference type="ARBA" id="ARBA00022622"/>
    </source>
</evidence>